<feature type="region of interest" description="Disordered" evidence="1">
    <location>
        <begin position="1"/>
        <end position="31"/>
    </location>
</feature>
<dbReference type="EMBL" id="JABXXS010000016">
    <property type="protein sequence ID" value="NVN37014.1"/>
    <property type="molecule type" value="Genomic_DNA"/>
</dbReference>
<evidence type="ECO:0000313" key="3">
    <source>
        <dbReference type="Proteomes" id="UP000522590"/>
    </source>
</evidence>
<dbReference type="RefSeq" id="WP_176643104.1">
    <property type="nucleotide sequence ID" value="NZ_JABXXS010000016.1"/>
</dbReference>
<gene>
    <name evidence="2" type="ORF">HUK81_08700</name>
</gene>
<name>A0A850P0G9_9PROT</name>
<evidence type="ECO:0000256" key="1">
    <source>
        <dbReference type="SAM" id="MobiDB-lite"/>
    </source>
</evidence>
<dbReference type="Proteomes" id="UP000522590">
    <property type="component" value="Unassembled WGS sequence"/>
</dbReference>
<evidence type="ECO:0000313" key="2">
    <source>
        <dbReference type="EMBL" id="NVN37014.1"/>
    </source>
</evidence>
<sequence>MRYLRRRFVPSGTQRQDKQAGPDCALTQPRPPPALPCLIGTGKGDIEAFFQRSDFFIANDIRFHYKQNTHGAIRQFSQPSISQHTAVKTPAASRHGDAALLFFMREPCQS</sequence>
<accession>A0A850P0G9</accession>
<protein>
    <submittedName>
        <fullName evidence="2">Uncharacterized protein</fullName>
    </submittedName>
</protein>
<dbReference type="AlphaFoldDB" id="A0A850P0G9"/>
<organism evidence="2 3">
    <name type="scientific">Komagataeibacter swingsii</name>
    <dbReference type="NCBI Taxonomy" id="215220"/>
    <lineage>
        <taxon>Bacteria</taxon>
        <taxon>Pseudomonadati</taxon>
        <taxon>Pseudomonadota</taxon>
        <taxon>Alphaproteobacteria</taxon>
        <taxon>Acetobacterales</taxon>
        <taxon>Acetobacteraceae</taxon>
        <taxon>Komagataeibacter</taxon>
    </lineage>
</organism>
<reference evidence="2 3" key="1">
    <citation type="submission" date="2020-06" db="EMBL/GenBank/DDBJ databases">
        <title>Description of novel acetic acid bacteria.</title>
        <authorList>
            <person name="Sombolestani A."/>
        </authorList>
    </citation>
    <scope>NUCLEOTIDE SEQUENCE [LARGE SCALE GENOMIC DNA]</scope>
    <source>
        <strain evidence="2 3">LMG 25</strain>
    </source>
</reference>
<proteinExistence type="predicted"/>
<comment type="caution">
    <text evidence="2">The sequence shown here is derived from an EMBL/GenBank/DDBJ whole genome shotgun (WGS) entry which is preliminary data.</text>
</comment>